<accession>A0A5J4U6V4</accession>
<evidence type="ECO:0000313" key="4">
    <source>
        <dbReference type="Proteomes" id="UP000324800"/>
    </source>
</evidence>
<organism evidence="3 4">
    <name type="scientific">Streblomastix strix</name>
    <dbReference type="NCBI Taxonomy" id="222440"/>
    <lineage>
        <taxon>Eukaryota</taxon>
        <taxon>Metamonada</taxon>
        <taxon>Preaxostyla</taxon>
        <taxon>Oxymonadida</taxon>
        <taxon>Streblomastigidae</taxon>
        <taxon>Streblomastix</taxon>
    </lineage>
</organism>
<keyword evidence="1" id="KW-0175">Coiled coil</keyword>
<dbReference type="PROSITE" id="PS51301">
    <property type="entry name" value="KILA_N"/>
    <property type="match status" value="1"/>
</dbReference>
<feature type="domain" description="KilA-N" evidence="2">
    <location>
        <begin position="96"/>
        <end position="207"/>
    </location>
</feature>
<dbReference type="AlphaFoldDB" id="A0A5J4U6V4"/>
<feature type="coiled-coil region" evidence="1">
    <location>
        <begin position="235"/>
        <end position="276"/>
    </location>
</feature>
<dbReference type="Proteomes" id="UP000324800">
    <property type="component" value="Unassembled WGS sequence"/>
</dbReference>
<feature type="non-terminal residue" evidence="3">
    <location>
        <position position="1"/>
    </location>
</feature>
<evidence type="ECO:0000313" key="3">
    <source>
        <dbReference type="EMBL" id="KAA6365465.1"/>
    </source>
</evidence>
<gene>
    <name evidence="3" type="ORF">EZS28_039008</name>
</gene>
<dbReference type="InterPro" id="IPR018004">
    <property type="entry name" value="KilA/APSES_HTH"/>
</dbReference>
<dbReference type="EMBL" id="SNRW01020431">
    <property type="protein sequence ID" value="KAA6365465.1"/>
    <property type="molecule type" value="Genomic_DNA"/>
</dbReference>
<dbReference type="Pfam" id="PF04383">
    <property type="entry name" value="KilA-N"/>
    <property type="match status" value="1"/>
</dbReference>
<protein>
    <recommendedName>
        <fullName evidence="2">KilA-N domain-containing protein</fullName>
    </recommendedName>
</protein>
<name>A0A5J4U6V4_9EUKA</name>
<reference evidence="3 4" key="1">
    <citation type="submission" date="2019-03" db="EMBL/GenBank/DDBJ databases">
        <title>Single cell metagenomics reveals metabolic interactions within the superorganism composed of flagellate Streblomastix strix and complex community of Bacteroidetes bacteria on its surface.</title>
        <authorList>
            <person name="Treitli S.C."/>
            <person name="Kolisko M."/>
            <person name="Husnik F."/>
            <person name="Keeling P."/>
            <person name="Hampl V."/>
        </authorList>
    </citation>
    <scope>NUCLEOTIDE SEQUENCE [LARGE SCALE GENOMIC DNA]</scope>
    <source>
        <strain evidence="3">ST1C</strain>
    </source>
</reference>
<evidence type="ECO:0000259" key="2">
    <source>
        <dbReference type="PROSITE" id="PS51301"/>
    </source>
</evidence>
<sequence>GGSCVYDTNHSFDEKMAYNRAIINDMTSAQNVKRFVIILVGLAYSFVDPMAYESDEDTRLELMEQFDEEVEDIIKDVKKMTSETPSTRQIGSNNENFTIGSYNGFEIMIRDSDGFINATKLVQQINEREHTTKELRNITRSPVFVEYKQYLEKISPFNLNGPLCYLLPTAFMNDVRGTYVHKQLLNIICIKSSVKYLHHVTTIMDKINETVIAEHKADNTQAITDQFHNVIDIVTDTLSARVTKLNEKNDQLIEENGELREQNNELNTDVRHLQNRAVPKGKQRSFCLIVEEVRLQGDQNGDQIKIQIRRKMKKTISRGLMEYYKHDTLLFIDNLPIATTINEVIKEEFTRRDGMKIKGTKYTFPYDQLDDIIERIKQIVIEVQDV</sequence>
<comment type="caution">
    <text evidence="3">The sequence shown here is derived from an EMBL/GenBank/DDBJ whole genome shotgun (WGS) entry which is preliminary data.</text>
</comment>
<evidence type="ECO:0000256" key="1">
    <source>
        <dbReference type="SAM" id="Coils"/>
    </source>
</evidence>
<dbReference type="InterPro" id="IPR017880">
    <property type="entry name" value="KilA_N"/>
</dbReference>
<proteinExistence type="predicted"/>